<sequence length="55" mass="6105">MGWRSDAGGVQLVKGWSKSAWDYYGRREASTVEEATGGTRFGEVWPQVRLGRKSG</sequence>
<protein>
    <submittedName>
        <fullName evidence="1">Uncharacterized protein</fullName>
    </submittedName>
</protein>
<dbReference type="AlphaFoldDB" id="A0ABD0UYQ4"/>
<accession>A0ABD0UYQ4</accession>
<dbReference type="EMBL" id="JANQDX010000010">
    <property type="protein sequence ID" value="KAL0917663.1"/>
    <property type="molecule type" value="Genomic_DNA"/>
</dbReference>
<dbReference type="Proteomes" id="UP001552299">
    <property type="component" value="Unassembled WGS sequence"/>
</dbReference>
<evidence type="ECO:0000313" key="2">
    <source>
        <dbReference type="Proteomes" id="UP001552299"/>
    </source>
</evidence>
<comment type="caution">
    <text evidence="1">The sequence shown here is derived from an EMBL/GenBank/DDBJ whole genome shotgun (WGS) entry which is preliminary data.</text>
</comment>
<keyword evidence="2" id="KW-1185">Reference proteome</keyword>
<evidence type="ECO:0000313" key="1">
    <source>
        <dbReference type="EMBL" id="KAL0917663.1"/>
    </source>
</evidence>
<proteinExistence type="predicted"/>
<organism evidence="1 2">
    <name type="scientific">Dendrobium thyrsiflorum</name>
    <name type="common">Pinecone-like raceme dendrobium</name>
    <name type="synonym">Orchid</name>
    <dbReference type="NCBI Taxonomy" id="117978"/>
    <lineage>
        <taxon>Eukaryota</taxon>
        <taxon>Viridiplantae</taxon>
        <taxon>Streptophyta</taxon>
        <taxon>Embryophyta</taxon>
        <taxon>Tracheophyta</taxon>
        <taxon>Spermatophyta</taxon>
        <taxon>Magnoliopsida</taxon>
        <taxon>Liliopsida</taxon>
        <taxon>Asparagales</taxon>
        <taxon>Orchidaceae</taxon>
        <taxon>Epidendroideae</taxon>
        <taxon>Malaxideae</taxon>
        <taxon>Dendrobiinae</taxon>
        <taxon>Dendrobium</taxon>
    </lineage>
</organism>
<name>A0ABD0UYQ4_DENTH</name>
<reference evidence="1 2" key="1">
    <citation type="journal article" date="2024" name="Plant Biotechnol. J.">
        <title>Dendrobium thyrsiflorum genome and its molecular insights into genes involved in important horticultural traits.</title>
        <authorList>
            <person name="Chen B."/>
            <person name="Wang J.Y."/>
            <person name="Zheng P.J."/>
            <person name="Li K.L."/>
            <person name="Liang Y.M."/>
            <person name="Chen X.F."/>
            <person name="Zhang C."/>
            <person name="Zhao X."/>
            <person name="He X."/>
            <person name="Zhang G.Q."/>
            <person name="Liu Z.J."/>
            <person name="Xu Q."/>
        </authorList>
    </citation>
    <scope>NUCLEOTIDE SEQUENCE [LARGE SCALE GENOMIC DNA]</scope>
    <source>
        <strain evidence="1">GZMU011</strain>
    </source>
</reference>
<gene>
    <name evidence="1" type="ORF">M5K25_012742</name>
</gene>